<dbReference type="GO" id="GO:0016020">
    <property type="term" value="C:membrane"/>
    <property type="evidence" value="ECO:0007669"/>
    <property type="project" value="UniProtKB-SubCell"/>
</dbReference>
<comment type="similarity">
    <text evidence="7">Belongs to the ustYa family.</text>
</comment>
<evidence type="ECO:0000256" key="6">
    <source>
        <dbReference type="ARBA" id="ARBA00023180"/>
    </source>
</evidence>
<keyword evidence="4" id="KW-0843">Virulence</keyword>
<sequence>MSSAMEQRCYSPVSFNEEPKTSLESENAQLISINTAPTARRQRLRTIWLSICAAVLLSSYTALVVLLARRTVVEDPTHGGRIIKSLAADYVQHEIREIDYLDWNQSAAFFGKPSKTVDSNWHELVKYHNIGLPDSYMQELGREYQGVQFPDGRYFGSLMVYHHLHCLKHIYHALYPEYYADARPAAGQEDEFQKHTEHCLGALKAYVMCKADITIETMLWSPKHSLPLHNVTSTHQCVRWDSILDYAKANNEDVFADGMLVHPTYGAVFKDRKPVNVF</sequence>
<reference evidence="9 10" key="1">
    <citation type="submission" date="2016-10" db="EMBL/GenBank/DDBJ databases">
        <title>Draft genome sequence of Coniochaeta ligniaria NRRL30616, a lignocellulolytic fungus for bioabatement of inhibitors in plant biomass hydrolysates.</title>
        <authorList>
            <consortium name="DOE Joint Genome Institute"/>
            <person name="Jimenez D.J."/>
            <person name="Hector R.E."/>
            <person name="Riley R."/>
            <person name="Sun H."/>
            <person name="Grigoriev I.V."/>
            <person name="Van Elsas J.D."/>
            <person name="Nichols N.N."/>
        </authorList>
    </citation>
    <scope>NUCLEOTIDE SEQUENCE [LARGE SCALE GENOMIC DNA]</scope>
    <source>
        <strain evidence="9 10">NRRL 30616</strain>
    </source>
</reference>
<evidence type="ECO:0000256" key="2">
    <source>
        <dbReference type="ARBA" id="ARBA00022692"/>
    </source>
</evidence>
<dbReference type="Proteomes" id="UP000182658">
    <property type="component" value="Unassembled WGS sequence"/>
</dbReference>
<dbReference type="OrthoDB" id="3687641at2759"/>
<evidence type="ECO:0008006" key="11">
    <source>
        <dbReference type="Google" id="ProtNLM"/>
    </source>
</evidence>
<keyword evidence="10" id="KW-1185">Reference proteome</keyword>
<keyword evidence="6" id="KW-0325">Glycoprotein</keyword>
<feature type="transmembrane region" description="Helical" evidence="8">
    <location>
        <begin position="47"/>
        <end position="68"/>
    </location>
</feature>
<keyword evidence="2 8" id="KW-0812">Transmembrane</keyword>
<evidence type="ECO:0000256" key="3">
    <source>
        <dbReference type="ARBA" id="ARBA00022989"/>
    </source>
</evidence>
<keyword evidence="5 8" id="KW-0472">Membrane</keyword>
<comment type="subcellular location">
    <subcellularLocation>
        <location evidence="1">Membrane</location>
        <topology evidence="1">Single-pass membrane protein</topology>
    </subcellularLocation>
</comment>
<dbReference type="InParanoid" id="A0A1J7I865"/>
<organism evidence="9 10">
    <name type="scientific">Coniochaeta ligniaria NRRL 30616</name>
    <dbReference type="NCBI Taxonomy" id="1408157"/>
    <lineage>
        <taxon>Eukaryota</taxon>
        <taxon>Fungi</taxon>
        <taxon>Dikarya</taxon>
        <taxon>Ascomycota</taxon>
        <taxon>Pezizomycotina</taxon>
        <taxon>Sordariomycetes</taxon>
        <taxon>Sordariomycetidae</taxon>
        <taxon>Coniochaetales</taxon>
        <taxon>Coniochaetaceae</taxon>
        <taxon>Coniochaeta</taxon>
    </lineage>
</organism>
<dbReference type="InterPro" id="IPR021765">
    <property type="entry name" value="UstYa-like"/>
</dbReference>
<evidence type="ECO:0000256" key="7">
    <source>
        <dbReference type="ARBA" id="ARBA00035112"/>
    </source>
</evidence>
<name>A0A1J7I865_9PEZI</name>
<dbReference type="EMBL" id="KV875106">
    <property type="protein sequence ID" value="OIW23547.1"/>
    <property type="molecule type" value="Genomic_DNA"/>
</dbReference>
<evidence type="ECO:0000313" key="10">
    <source>
        <dbReference type="Proteomes" id="UP000182658"/>
    </source>
</evidence>
<dbReference type="STRING" id="1408157.A0A1J7I865"/>
<dbReference type="PANTHER" id="PTHR33365">
    <property type="entry name" value="YALI0B05434P"/>
    <property type="match status" value="1"/>
</dbReference>
<keyword evidence="3 8" id="KW-1133">Transmembrane helix</keyword>
<gene>
    <name evidence="9" type="ORF">CONLIGDRAFT_605507</name>
</gene>
<evidence type="ECO:0000256" key="5">
    <source>
        <dbReference type="ARBA" id="ARBA00023136"/>
    </source>
</evidence>
<dbReference type="PANTHER" id="PTHR33365:SF12">
    <property type="entry name" value="TAT PATHWAY SIGNAL SEQUENCE"/>
    <property type="match status" value="1"/>
</dbReference>
<protein>
    <recommendedName>
        <fullName evidence="11">Tat pathway signal sequence</fullName>
    </recommendedName>
</protein>
<evidence type="ECO:0000256" key="1">
    <source>
        <dbReference type="ARBA" id="ARBA00004167"/>
    </source>
</evidence>
<dbReference type="AlphaFoldDB" id="A0A1J7I865"/>
<evidence type="ECO:0000256" key="8">
    <source>
        <dbReference type="SAM" id="Phobius"/>
    </source>
</evidence>
<evidence type="ECO:0000256" key="4">
    <source>
        <dbReference type="ARBA" id="ARBA00023026"/>
    </source>
</evidence>
<evidence type="ECO:0000313" key="9">
    <source>
        <dbReference type="EMBL" id="OIW23547.1"/>
    </source>
</evidence>
<dbReference type="GO" id="GO:0043386">
    <property type="term" value="P:mycotoxin biosynthetic process"/>
    <property type="evidence" value="ECO:0007669"/>
    <property type="project" value="InterPro"/>
</dbReference>
<accession>A0A1J7I865</accession>
<proteinExistence type="inferred from homology"/>
<dbReference type="Pfam" id="PF11807">
    <property type="entry name" value="UstYa"/>
    <property type="match status" value="1"/>
</dbReference>